<dbReference type="PROSITE" id="PS01306">
    <property type="entry name" value="UPF0054"/>
    <property type="match status" value="1"/>
</dbReference>
<feature type="binding site" evidence="8">
    <location>
        <position position="122"/>
    </location>
    <ligand>
        <name>Zn(2+)</name>
        <dbReference type="ChEBI" id="CHEBI:29105"/>
        <note>catalytic</note>
    </ligand>
</feature>
<reference evidence="10" key="1">
    <citation type="submission" date="2020-06" db="EMBL/GenBank/DDBJ databases">
        <title>Thalassolituus marinus alknpb1M-1, a hydrocarbon-degrading bacterium isolated from the deep-sea overlying water using an in-situ strategy from the South China Sea basin.</title>
        <authorList>
            <person name="Dong C."/>
            <person name="Chen Y."/>
            <person name="Shao Z."/>
        </authorList>
    </citation>
    <scope>NUCLEOTIDE SEQUENCE [LARGE SCALE GENOMIC DNA]</scope>
    <source>
        <strain evidence="10">alknpb1M-1</strain>
    </source>
</reference>
<keyword evidence="8" id="KW-0963">Cytoplasm</keyword>
<feature type="binding site" evidence="8">
    <location>
        <position position="118"/>
    </location>
    <ligand>
        <name>Zn(2+)</name>
        <dbReference type="ChEBI" id="CHEBI:29105"/>
        <note>catalytic</note>
    </ligand>
</feature>
<keyword evidence="6 8" id="KW-0378">Hydrolase</keyword>
<organism evidence="9 10">
    <name type="scientific">Thalassolituus hydrocarboniclasticus</name>
    <dbReference type="NCBI Taxonomy" id="2742796"/>
    <lineage>
        <taxon>Bacteria</taxon>
        <taxon>Pseudomonadati</taxon>
        <taxon>Pseudomonadota</taxon>
        <taxon>Gammaproteobacteria</taxon>
        <taxon>Oceanospirillales</taxon>
        <taxon>Oceanospirillaceae</taxon>
        <taxon>Thalassolituus</taxon>
    </lineage>
</organism>
<dbReference type="HAMAP" id="MF_00009">
    <property type="entry name" value="Endoribonucl_YbeY"/>
    <property type="match status" value="1"/>
</dbReference>
<dbReference type="Gene3D" id="3.40.390.30">
    <property type="entry name" value="Metalloproteases ('zincins'), catalytic domain"/>
    <property type="match status" value="1"/>
</dbReference>
<evidence type="ECO:0000313" key="10">
    <source>
        <dbReference type="Proteomes" id="UP001065322"/>
    </source>
</evidence>
<protein>
    <recommendedName>
        <fullName evidence="8">Endoribonuclease YbeY</fullName>
        <ecNumber evidence="8">3.1.-.-</ecNumber>
    </recommendedName>
</protein>
<keyword evidence="8" id="KW-0698">rRNA processing</keyword>
<keyword evidence="3 8" id="KW-0540">Nuclease</keyword>
<evidence type="ECO:0000256" key="2">
    <source>
        <dbReference type="ARBA" id="ARBA00022517"/>
    </source>
</evidence>
<proteinExistence type="inferred from homology"/>
<dbReference type="EMBL" id="CP054475">
    <property type="protein sequence ID" value="UXD86806.1"/>
    <property type="molecule type" value="Genomic_DNA"/>
</dbReference>
<accession>A0ABY6A760</accession>
<keyword evidence="2 8" id="KW-0690">Ribosome biogenesis</keyword>
<dbReference type="SUPFAM" id="SSF55486">
    <property type="entry name" value="Metalloproteases ('zincins'), catalytic domain"/>
    <property type="match status" value="1"/>
</dbReference>
<dbReference type="EC" id="3.1.-.-" evidence="8"/>
<keyword evidence="5 8" id="KW-0255">Endonuclease</keyword>
<dbReference type="InterPro" id="IPR020549">
    <property type="entry name" value="YbeY_CS"/>
</dbReference>
<evidence type="ECO:0000256" key="1">
    <source>
        <dbReference type="ARBA" id="ARBA00010875"/>
    </source>
</evidence>
<evidence type="ECO:0000256" key="7">
    <source>
        <dbReference type="ARBA" id="ARBA00022833"/>
    </source>
</evidence>
<comment type="cofactor">
    <cofactor evidence="8">
        <name>Zn(2+)</name>
        <dbReference type="ChEBI" id="CHEBI:29105"/>
    </cofactor>
    <text evidence="8">Binds 1 zinc ion.</text>
</comment>
<feature type="binding site" evidence="8">
    <location>
        <position position="128"/>
    </location>
    <ligand>
        <name>Zn(2+)</name>
        <dbReference type="ChEBI" id="CHEBI:29105"/>
        <note>catalytic</note>
    </ligand>
</feature>
<sequence>MNLLLDVQLADELEGYQAWLPGEEQLQLWASAALSGRTDFAEPELTIRLVAEEESQELNNEYRGKDKPTNVLSFPFEAPPQVPIELLGDLIICAQVVQQESEEQRKAAEAHWAHMVVHGCLHLLGYDHIKDDEAEVMEDLERQIMAGLGFPDPYPDEAP</sequence>
<dbReference type="InterPro" id="IPR023091">
    <property type="entry name" value="MetalPrtase_cat_dom_sf_prd"/>
</dbReference>
<evidence type="ECO:0000256" key="8">
    <source>
        <dbReference type="HAMAP-Rule" id="MF_00009"/>
    </source>
</evidence>
<dbReference type="RefSeq" id="WP_225692328.1">
    <property type="nucleotide sequence ID" value="NZ_CP054475.1"/>
</dbReference>
<dbReference type="Proteomes" id="UP001065322">
    <property type="component" value="Chromosome"/>
</dbReference>
<comment type="subcellular location">
    <subcellularLocation>
        <location evidence="8">Cytoplasm</location>
    </subcellularLocation>
</comment>
<evidence type="ECO:0000256" key="3">
    <source>
        <dbReference type="ARBA" id="ARBA00022722"/>
    </source>
</evidence>
<dbReference type="PANTHER" id="PTHR46986:SF1">
    <property type="entry name" value="ENDORIBONUCLEASE YBEY, CHLOROPLASTIC"/>
    <property type="match status" value="1"/>
</dbReference>
<comment type="function">
    <text evidence="8">Single strand-specific metallo-endoribonuclease involved in late-stage 70S ribosome quality control and in maturation of the 3' terminus of the 16S rRNA.</text>
</comment>
<dbReference type="PANTHER" id="PTHR46986">
    <property type="entry name" value="ENDORIBONUCLEASE YBEY, CHLOROPLASTIC"/>
    <property type="match status" value="1"/>
</dbReference>
<dbReference type="NCBIfam" id="TIGR00043">
    <property type="entry name" value="rRNA maturation RNase YbeY"/>
    <property type="match status" value="1"/>
</dbReference>
<evidence type="ECO:0000313" key="9">
    <source>
        <dbReference type="EMBL" id="UXD86806.1"/>
    </source>
</evidence>
<gene>
    <name evidence="8 9" type="primary">ybeY</name>
    <name evidence="9" type="ORF">HUF19_04815</name>
</gene>
<dbReference type="InterPro" id="IPR002036">
    <property type="entry name" value="YbeY"/>
</dbReference>
<evidence type="ECO:0000256" key="5">
    <source>
        <dbReference type="ARBA" id="ARBA00022759"/>
    </source>
</evidence>
<dbReference type="Pfam" id="PF02130">
    <property type="entry name" value="YbeY"/>
    <property type="match status" value="1"/>
</dbReference>
<name>A0ABY6A760_9GAMM</name>
<keyword evidence="7 8" id="KW-0862">Zinc</keyword>
<keyword evidence="4 8" id="KW-0479">Metal-binding</keyword>
<keyword evidence="10" id="KW-1185">Reference proteome</keyword>
<comment type="similarity">
    <text evidence="1 8">Belongs to the endoribonuclease YbeY family.</text>
</comment>
<evidence type="ECO:0000256" key="6">
    <source>
        <dbReference type="ARBA" id="ARBA00022801"/>
    </source>
</evidence>
<evidence type="ECO:0000256" key="4">
    <source>
        <dbReference type="ARBA" id="ARBA00022723"/>
    </source>
</evidence>